<dbReference type="Proteomes" id="UP000283895">
    <property type="component" value="Unassembled WGS sequence"/>
</dbReference>
<dbReference type="AlphaFoldDB" id="A0A423VSD8"/>
<dbReference type="EMBL" id="LKEA01000043">
    <property type="protein sequence ID" value="ROV93844.1"/>
    <property type="molecule type" value="Genomic_DNA"/>
</dbReference>
<protein>
    <submittedName>
        <fullName evidence="1">Uncharacterized protein</fullName>
    </submittedName>
</protein>
<comment type="caution">
    <text evidence="1">The sequence shown here is derived from an EMBL/GenBank/DDBJ whole genome shotgun (WGS) entry which is preliminary data.</text>
</comment>
<reference evidence="1 2" key="1">
    <citation type="submission" date="2015-09" db="EMBL/GenBank/DDBJ databases">
        <title>Host preference determinants of Valsa canker pathogens revealed by comparative genomics.</title>
        <authorList>
            <person name="Yin Z."/>
            <person name="Huang L."/>
        </authorList>
    </citation>
    <scope>NUCLEOTIDE SEQUENCE [LARGE SCALE GENOMIC DNA]</scope>
    <source>
        <strain evidence="1 2">03-1</strain>
    </source>
</reference>
<accession>A0A423VSD8</accession>
<proteinExistence type="predicted"/>
<name>A0A423VSD8_9PEZI</name>
<organism evidence="1 2">
    <name type="scientific">Cytospora schulzeri</name>
    <dbReference type="NCBI Taxonomy" id="448051"/>
    <lineage>
        <taxon>Eukaryota</taxon>
        <taxon>Fungi</taxon>
        <taxon>Dikarya</taxon>
        <taxon>Ascomycota</taxon>
        <taxon>Pezizomycotina</taxon>
        <taxon>Sordariomycetes</taxon>
        <taxon>Sordariomycetidae</taxon>
        <taxon>Diaporthales</taxon>
        <taxon>Cytosporaceae</taxon>
        <taxon>Cytospora</taxon>
    </lineage>
</organism>
<keyword evidence="2" id="KW-1185">Reference proteome</keyword>
<gene>
    <name evidence="1" type="ORF">VMCG_08811</name>
</gene>
<evidence type="ECO:0000313" key="1">
    <source>
        <dbReference type="EMBL" id="ROV93844.1"/>
    </source>
</evidence>
<sequence>MALVWKSELGRTPTVRRVPMGSQEAMDDKATISLVSWPDMRAVEIAHGNWCDVADHGAGIKKS</sequence>
<evidence type="ECO:0000313" key="2">
    <source>
        <dbReference type="Proteomes" id="UP000283895"/>
    </source>
</evidence>